<dbReference type="InterPro" id="IPR000408">
    <property type="entry name" value="Reg_chr_condens"/>
</dbReference>
<dbReference type="GO" id="GO:0005737">
    <property type="term" value="C:cytoplasm"/>
    <property type="evidence" value="ECO:0007669"/>
    <property type="project" value="TreeGrafter"/>
</dbReference>
<evidence type="ECO:0000313" key="4">
    <source>
        <dbReference type="Proteomes" id="UP000009170"/>
    </source>
</evidence>
<feature type="region of interest" description="Disordered" evidence="2">
    <location>
        <begin position="121"/>
        <end position="158"/>
    </location>
</feature>
<dbReference type="KEGG" id="ota:OT_ostta08g02460"/>
<comment type="caution">
    <text evidence="3">The sequence shown here is derived from an EMBL/GenBank/DDBJ whole genome shotgun (WGS) entry which is preliminary data.</text>
</comment>
<sequence>MGGRDDPRAARSSRTARNGHDDDDDDDDDDDGRASRPRECSVEEEEKEEAETELNAWGIPVRRYTEEDIMRQKFVETIHRVEWRDRRGGGFRNPDDVDELRWNESDDENDEMELVKIIRRIEAENDGEQDEDEGTSSARDVVGDSARAETEDVTRRNREPGAYQTLLFRDRATEADATAEERAQYFETRMKNMRGVPPDLHRFVKPVAIELPIGSRVKKVSGGDDHALILLESDPEVLEVIDPTYTEHEGRVLVMGSDEFSQLGLSTSTAQDIPVALDTLGEARAADIAAGAKHSVVVTLAQECATWGKDTSGCTGHGLSGTNRTHDVPRWMYWMTNATTKVVSCAAGDAHTFLKTASGHVYSFGSGTYGQLGHGDGETYAKPKLVEPIYKLSVSSIACGGNSTLILTNDGLVYGCGSNSHGQLGSGDFTSVFLPRRLAHNELVGGVPTTIDIKELYMDSHDIERRFVEEMAALTVKSDSKTRTTENIQSKVVQVTMGKAHTVLLSERGRVYVCGRGDRGQLGLGTTENRCSVTLVSSIVNVRISQIAAGEAHTVMMTTLGDVFVCGSNDFGQLGDGSVKSCSDPQKMQPTISMTDRVALKKSEIDDLLRHPLYGIQAKQVYASKSSTFIVTQDSNTLYICGSGAFGHPTNTTPTNLSALTQEPLTKWNETQVLVMGSTFANLKLDEHIFNNLVKQMVMYGPYPEHVLAHVFKTGFEEILLHPHMCSVYVNMINAIDKHSKGCTSLSFRRVIMHGIEDIGVRLLKCRNEAQRRRLLSHLGPVSFQKLQSRDVKFDLQKKLNSFIMDSAGYEEYELFKSHCMTLNRLVRELEEAKILLAEDLDDMASGFLGSAHSISLIDSVDAGHKVELFKAIANVKKKAKGALEVDRHTGNMRTKERVPDLLSTAAEEASWGSATYGREDPNTWKVYKENSLKERELKALTHGITAEGKKSGNKVSVDAESMLSASTRAVRRVKIADGPMKDLHQTSRTSSVADIVSRLRQKQYASEYF</sequence>
<feature type="repeat" description="RCC1" evidence="1">
    <location>
        <begin position="302"/>
        <end position="358"/>
    </location>
</feature>
<feature type="compositionally biased region" description="Acidic residues" evidence="2">
    <location>
        <begin position="124"/>
        <end position="134"/>
    </location>
</feature>
<dbReference type="GO" id="GO:0005085">
    <property type="term" value="F:guanyl-nucleotide exchange factor activity"/>
    <property type="evidence" value="ECO:0007669"/>
    <property type="project" value="TreeGrafter"/>
</dbReference>
<dbReference type="InterPro" id="IPR051553">
    <property type="entry name" value="Ran_GTPase-activating"/>
</dbReference>
<feature type="region of interest" description="Disordered" evidence="2">
    <location>
        <begin position="1"/>
        <end position="53"/>
    </location>
</feature>
<feature type="compositionally biased region" description="Acidic residues" evidence="2">
    <location>
        <begin position="42"/>
        <end position="52"/>
    </location>
</feature>
<dbReference type="PROSITE" id="PS50012">
    <property type="entry name" value="RCC1_3"/>
    <property type="match status" value="5"/>
</dbReference>
<reference evidence="3 4" key="2">
    <citation type="journal article" date="2014" name="BMC Genomics">
        <title>An improved genome of the model marine alga Ostreococcus tauri unfolds by assessing Illumina de novo assemblies.</title>
        <authorList>
            <person name="Blanc-Mathieu R."/>
            <person name="Verhelst B."/>
            <person name="Derelle E."/>
            <person name="Rombauts S."/>
            <person name="Bouget F.Y."/>
            <person name="Carre I."/>
            <person name="Chateau A."/>
            <person name="Eyre-Walker A."/>
            <person name="Grimsley N."/>
            <person name="Moreau H."/>
            <person name="Piegu B."/>
            <person name="Rivals E."/>
            <person name="Schackwitz W."/>
            <person name="Van de Peer Y."/>
            <person name="Piganeau G."/>
        </authorList>
    </citation>
    <scope>NUCLEOTIDE SEQUENCE [LARGE SCALE GENOMIC DNA]</scope>
    <source>
        <strain evidence="4">OTTH 0595 / CCAP 157/2 / RCC745</strain>
    </source>
</reference>
<feature type="compositionally biased region" description="Basic and acidic residues" evidence="2">
    <location>
        <begin position="146"/>
        <end position="158"/>
    </location>
</feature>
<dbReference type="PRINTS" id="PR00633">
    <property type="entry name" value="RCCNDNSATION"/>
</dbReference>
<dbReference type="PANTHER" id="PTHR45982:SF1">
    <property type="entry name" value="REGULATOR OF CHROMOSOME CONDENSATION"/>
    <property type="match status" value="1"/>
</dbReference>
<gene>
    <name evidence="3" type="ORF">OT_ostta08g02460</name>
</gene>
<evidence type="ECO:0000256" key="1">
    <source>
        <dbReference type="PROSITE-ProRule" id="PRU00235"/>
    </source>
</evidence>
<reference evidence="4" key="1">
    <citation type="journal article" date="2006" name="Proc. Natl. Acad. Sci. U.S.A.">
        <title>Genome analysis of the smallest free-living eukaryote Ostreococcus tauri unveils many unique features.</title>
        <authorList>
            <person name="Derelle E."/>
            <person name="Ferraz C."/>
            <person name="Rombauts S."/>
            <person name="Rouze P."/>
            <person name="Worden A.Z."/>
            <person name="Robbens S."/>
            <person name="Partensky F."/>
            <person name="Degroeve S."/>
            <person name="Echeynie S."/>
            <person name="Cooke R."/>
            <person name="Saeys Y."/>
            <person name="Wuyts J."/>
            <person name="Jabbari K."/>
            <person name="Bowler C."/>
            <person name="Panaud O."/>
            <person name="Piegu B."/>
            <person name="Ball S.G."/>
            <person name="Ral J.-P."/>
            <person name="Bouget F.-Y."/>
            <person name="Piganeau G."/>
            <person name="De Baets B."/>
            <person name="Picard A."/>
            <person name="Delseny M."/>
            <person name="Demaille J."/>
            <person name="Van de Peer Y."/>
            <person name="Moreau H."/>
        </authorList>
    </citation>
    <scope>NUCLEOTIDE SEQUENCE [LARGE SCALE GENOMIC DNA]</scope>
    <source>
        <strain evidence="4">OTTH 0595 / CCAP 157/2 / RCC745</strain>
    </source>
</reference>
<evidence type="ECO:0000256" key="2">
    <source>
        <dbReference type="SAM" id="MobiDB-lite"/>
    </source>
</evidence>
<dbReference type="Gene3D" id="2.130.10.30">
    <property type="entry name" value="Regulator of chromosome condensation 1/beta-lactamase-inhibitor protein II"/>
    <property type="match status" value="3"/>
</dbReference>
<feature type="repeat" description="RCC1" evidence="1">
    <location>
        <begin position="411"/>
        <end position="508"/>
    </location>
</feature>
<dbReference type="STRING" id="70448.A0A090MCS1"/>
<dbReference type="AlphaFoldDB" id="A0A090MCS1"/>
<feature type="repeat" description="RCC1" evidence="1">
    <location>
        <begin position="509"/>
        <end position="560"/>
    </location>
</feature>
<organism evidence="3 4">
    <name type="scientific">Ostreococcus tauri</name>
    <name type="common">Marine green alga</name>
    <dbReference type="NCBI Taxonomy" id="70448"/>
    <lineage>
        <taxon>Eukaryota</taxon>
        <taxon>Viridiplantae</taxon>
        <taxon>Chlorophyta</taxon>
        <taxon>Mamiellophyceae</taxon>
        <taxon>Mamiellales</taxon>
        <taxon>Bathycoccaceae</taxon>
        <taxon>Ostreococcus</taxon>
    </lineage>
</organism>
<dbReference type="SUPFAM" id="SSF50985">
    <property type="entry name" value="RCC1/BLIP-II"/>
    <property type="match status" value="2"/>
</dbReference>
<name>A0A090MCS1_OSTTA</name>
<evidence type="ECO:0000313" key="3">
    <source>
        <dbReference type="EMBL" id="CEG01500.1"/>
    </source>
</evidence>
<dbReference type="Pfam" id="PF00415">
    <property type="entry name" value="RCC1"/>
    <property type="match status" value="5"/>
</dbReference>
<dbReference type="PANTHER" id="PTHR45982">
    <property type="entry name" value="REGULATOR OF CHROMOSOME CONDENSATION"/>
    <property type="match status" value="1"/>
</dbReference>
<protein>
    <submittedName>
        <fullName evidence="3">Regulator of chromosome condensation, RCC1</fullName>
    </submittedName>
</protein>
<keyword evidence="4" id="KW-1185">Reference proteome</keyword>
<dbReference type="RefSeq" id="XP_022840994.1">
    <property type="nucleotide sequence ID" value="XM_022983590.1"/>
</dbReference>
<dbReference type="Proteomes" id="UP000009170">
    <property type="component" value="Unassembled WGS sequence"/>
</dbReference>
<feature type="compositionally biased region" description="Basic and acidic residues" evidence="2">
    <location>
        <begin position="32"/>
        <end position="41"/>
    </location>
</feature>
<dbReference type="GeneID" id="9831627"/>
<proteinExistence type="predicted"/>
<dbReference type="EMBL" id="CAID01000008">
    <property type="protein sequence ID" value="CEG01500.1"/>
    <property type="molecule type" value="Genomic_DNA"/>
</dbReference>
<feature type="repeat" description="RCC1" evidence="1">
    <location>
        <begin position="250"/>
        <end position="301"/>
    </location>
</feature>
<dbReference type="InterPro" id="IPR009091">
    <property type="entry name" value="RCC1/BLIP-II"/>
</dbReference>
<dbReference type="InParanoid" id="A0A090MCS1"/>
<feature type="compositionally biased region" description="Acidic residues" evidence="2">
    <location>
        <begin position="21"/>
        <end position="31"/>
    </location>
</feature>
<feature type="repeat" description="RCC1" evidence="1">
    <location>
        <begin position="359"/>
        <end position="410"/>
    </location>
</feature>
<accession>A0A090MCS1</accession>
<dbReference type="OrthoDB" id="498717at2759"/>